<dbReference type="Gene3D" id="1.10.287.130">
    <property type="match status" value="1"/>
</dbReference>
<dbReference type="InterPro" id="IPR001789">
    <property type="entry name" value="Sig_transdc_resp-reg_receiver"/>
</dbReference>
<reference evidence="11 12" key="1">
    <citation type="submission" date="2021-08" db="EMBL/GenBank/DDBJ databases">
        <title>Stenotrophomonas forensis sp. nov., isolated from contaminated viral transport media.</title>
        <authorList>
            <person name="Nguyen S.V."/>
            <person name="Edwards D."/>
            <person name="Scott S."/>
            <person name="Doss J."/>
            <person name="Merid S."/>
            <person name="Zelaya E."/>
            <person name="Maza C."/>
            <person name="Mann M."/>
            <person name="Hamilton B."/>
            <person name="Blackwell R."/>
            <person name="Tran A."/>
            <person name="Hauser J."/>
        </authorList>
    </citation>
    <scope>NUCLEOTIDE SEQUENCE [LARGE SCALE GENOMIC DNA]</scope>
    <source>
        <strain evidence="11 12">DFS-20110405</strain>
    </source>
</reference>
<feature type="modified residue" description="4-aspartylphosphate" evidence="6">
    <location>
        <position position="728"/>
    </location>
</feature>
<evidence type="ECO:0000256" key="5">
    <source>
        <dbReference type="ARBA" id="ARBA00022777"/>
    </source>
</evidence>
<feature type="signal peptide" evidence="8">
    <location>
        <begin position="1"/>
        <end position="26"/>
    </location>
</feature>
<keyword evidence="3 6" id="KW-0597">Phosphoprotein</keyword>
<dbReference type="SUPFAM" id="SSF55874">
    <property type="entry name" value="ATPase domain of HSP90 chaperone/DNA topoisomerase II/histidine kinase"/>
    <property type="match status" value="1"/>
</dbReference>
<evidence type="ECO:0000256" key="8">
    <source>
        <dbReference type="SAM" id="SignalP"/>
    </source>
</evidence>
<dbReference type="Gene3D" id="3.30.450.20">
    <property type="entry name" value="PAS domain"/>
    <property type="match status" value="1"/>
</dbReference>
<dbReference type="CDD" id="cd16922">
    <property type="entry name" value="HATPase_EvgS-ArcB-TorS-like"/>
    <property type="match status" value="1"/>
</dbReference>
<dbReference type="SMART" id="SM00388">
    <property type="entry name" value="HisKA"/>
    <property type="match status" value="1"/>
</dbReference>
<evidence type="ECO:0000256" key="3">
    <source>
        <dbReference type="ARBA" id="ARBA00022553"/>
    </source>
</evidence>
<keyword evidence="12" id="KW-1185">Reference proteome</keyword>
<comment type="catalytic activity">
    <reaction evidence="1">
        <text>ATP + protein L-histidine = ADP + protein N-phospho-L-histidine.</text>
        <dbReference type="EC" id="2.7.13.3"/>
    </reaction>
</comment>
<dbReference type="Gene3D" id="3.40.50.2300">
    <property type="match status" value="1"/>
</dbReference>
<proteinExistence type="predicted"/>
<evidence type="ECO:0000313" key="11">
    <source>
        <dbReference type="EMBL" id="WDM63774.1"/>
    </source>
</evidence>
<evidence type="ECO:0000256" key="7">
    <source>
        <dbReference type="SAM" id="Phobius"/>
    </source>
</evidence>
<evidence type="ECO:0000259" key="9">
    <source>
        <dbReference type="PROSITE" id="PS50109"/>
    </source>
</evidence>
<dbReference type="PROSITE" id="PS50110">
    <property type="entry name" value="RESPONSE_REGULATORY"/>
    <property type="match status" value="1"/>
</dbReference>
<dbReference type="Gene3D" id="3.30.565.10">
    <property type="entry name" value="Histidine kinase-like ATPase, C-terminal domain"/>
    <property type="match status" value="1"/>
</dbReference>
<evidence type="ECO:0000256" key="1">
    <source>
        <dbReference type="ARBA" id="ARBA00000085"/>
    </source>
</evidence>
<evidence type="ECO:0000259" key="10">
    <source>
        <dbReference type="PROSITE" id="PS50110"/>
    </source>
</evidence>
<dbReference type="Pfam" id="PF08447">
    <property type="entry name" value="PAS_3"/>
    <property type="match status" value="1"/>
</dbReference>
<dbReference type="InterPro" id="IPR000014">
    <property type="entry name" value="PAS"/>
</dbReference>
<dbReference type="InterPro" id="IPR003661">
    <property type="entry name" value="HisK_dim/P_dom"/>
</dbReference>
<dbReference type="Pfam" id="PF02518">
    <property type="entry name" value="HATPase_c"/>
    <property type="match status" value="1"/>
</dbReference>
<dbReference type="SUPFAM" id="SSF55785">
    <property type="entry name" value="PYP-like sensor domain (PAS domain)"/>
    <property type="match status" value="1"/>
</dbReference>
<dbReference type="InterPro" id="IPR004358">
    <property type="entry name" value="Sig_transdc_His_kin-like_C"/>
</dbReference>
<dbReference type="SMART" id="SM00387">
    <property type="entry name" value="HATPase_c"/>
    <property type="match status" value="1"/>
</dbReference>
<dbReference type="PANTHER" id="PTHR43047">
    <property type="entry name" value="TWO-COMPONENT HISTIDINE PROTEIN KINASE"/>
    <property type="match status" value="1"/>
</dbReference>
<keyword evidence="7" id="KW-0812">Transmembrane</keyword>
<dbReference type="InterPro" id="IPR035965">
    <property type="entry name" value="PAS-like_dom_sf"/>
</dbReference>
<dbReference type="EC" id="2.7.13.3" evidence="2"/>
<dbReference type="PANTHER" id="PTHR43047:SF64">
    <property type="entry name" value="HISTIDINE KINASE CONTAINING CHEY-HOMOLOGOUS RECEIVER DOMAIN AND PAS DOMAIN-RELATED"/>
    <property type="match status" value="1"/>
</dbReference>
<dbReference type="Gene3D" id="3.40.190.10">
    <property type="entry name" value="Periplasmic binding protein-like II"/>
    <property type="match status" value="2"/>
</dbReference>
<evidence type="ECO:0000256" key="2">
    <source>
        <dbReference type="ARBA" id="ARBA00012438"/>
    </source>
</evidence>
<dbReference type="EMBL" id="CP082270">
    <property type="protein sequence ID" value="WDM63774.1"/>
    <property type="molecule type" value="Genomic_DNA"/>
</dbReference>
<dbReference type="SUPFAM" id="SSF47384">
    <property type="entry name" value="Homodimeric domain of signal transducing histidine kinase"/>
    <property type="match status" value="1"/>
</dbReference>
<dbReference type="Pfam" id="PF00072">
    <property type="entry name" value="Response_reg"/>
    <property type="match status" value="1"/>
</dbReference>
<dbReference type="RefSeq" id="WP_274511545.1">
    <property type="nucleotide sequence ID" value="NZ_CP082270.1"/>
</dbReference>
<feature type="transmembrane region" description="Helical" evidence="7">
    <location>
        <begin position="259"/>
        <end position="279"/>
    </location>
</feature>
<dbReference type="CDD" id="cd00082">
    <property type="entry name" value="HisKA"/>
    <property type="match status" value="1"/>
</dbReference>
<sequence length="804" mass="86288">MPAVNVVGFPAAAVMACLLLPATASAARCGSPLRIAWPSDRAPLSADVHGQASGPGADYLALLAAQRPLLPQPLPAVAVVEGRVPGNIQALLGWPRSQLPPGWVASAPFLQLPQVIVRRRDAPPVLGMAALRGRTVASPDPEPLAALLAEQAPGAQLLPPAPLDDALSLLGTGLVDAVIANLGEVEAALRRYRGDPLVIAAPAGFDDALVLATVPDCAGVIDEFEQAVSSLTGARRQAMRAAWLPAVPRSQSSLSALHWLVPASLILLALALVYAFGYWRVHRESERRRVAAQRLQEVTSNLPAVVFQARRSAEGHYSIPQIAGDVHALFGISVETALIDHRRLLAAVHPDDHARLTEAVDAAALAREPIDVLFRTQSPQGWRWVHSHGRPLPRGGGVVEWSGYWMDVSEVQSRTLALAQARGEAEQVALAKTHFLATMSHEIRTPMSTLLGMLERLADSDLDARQQQVLATVGDAARMLRQILDDVLHSQRLQPAPLQLRPTDLAAMLRAVQQLLMPVAASRGLHLRIELDPALQAGLLADGLRLRQILFNLAGNALKFTEHGSVDLQVRVLQHLEDGQRLRLQVSDSGVGISPERQQAVFAAYTQAETSTTRRFGGSGLGLAICRELAASMGAELQLRSRPGEGTTVWMELDLAACERPVEASPPPAATVPALPSAWVLVAEDHPTNLHLLEQRLRGLGLHVHACTDGRKALEAWQAWSFDLVITDCHMPEMDGFTLARAIRADACAARARVPIIALTASVLDRTREACRDAGIEHFLAKPVEAPSLHALLAVLLVPDSARQ</sequence>
<accession>A0ABY7Y1E9</accession>
<name>A0ABY7Y1E9_9GAMM</name>
<dbReference type="InterPro" id="IPR003594">
    <property type="entry name" value="HATPase_dom"/>
</dbReference>
<keyword evidence="7" id="KW-0472">Membrane</keyword>
<evidence type="ECO:0000256" key="4">
    <source>
        <dbReference type="ARBA" id="ARBA00022679"/>
    </source>
</evidence>
<dbReference type="InterPro" id="IPR036097">
    <property type="entry name" value="HisK_dim/P_sf"/>
</dbReference>
<dbReference type="SMART" id="SM00448">
    <property type="entry name" value="REC"/>
    <property type="match status" value="1"/>
</dbReference>
<feature type="domain" description="Response regulatory" evidence="10">
    <location>
        <begin position="679"/>
        <end position="797"/>
    </location>
</feature>
<dbReference type="Proteomes" id="UP001216828">
    <property type="component" value="Chromosome"/>
</dbReference>
<protein>
    <recommendedName>
        <fullName evidence="2">histidine kinase</fullName>
        <ecNumber evidence="2">2.7.13.3</ecNumber>
    </recommendedName>
</protein>
<feature type="domain" description="Histidine kinase" evidence="9">
    <location>
        <begin position="438"/>
        <end position="657"/>
    </location>
</feature>
<feature type="chain" id="PRO_5045780014" description="histidine kinase" evidence="8">
    <location>
        <begin position="27"/>
        <end position="804"/>
    </location>
</feature>
<evidence type="ECO:0000313" key="12">
    <source>
        <dbReference type="Proteomes" id="UP001216828"/>
    </source>
</evidence>
<dbReference type="SUPFAM" id="SSF53850">
    <property type="entry name" value="Periplasmic binding protein-like II"/>
    <property type="match status" value="1"/>
</dbReference>
<dbReference type="InterPro" id="IPR036890">
    <property type="entry name" value="HATPase_C_sf"/>
</dbReference>
<dbReference type="SUPFAM" id="SSF52172">
    <property type="entry name" value="CheY-like"/>
    <property type="match status" value="1"/>
</dbReference>
<keyword evidence="7" id="KW-1133">Transmembrane helix</keyword>
<keyword evidence="4" id="KW-0808">Transferase</keyword>
<evidence type="ECO:0000256" key="6">
    <source>
        <dbReference type="PROSITE-ProRule" id="PRU00169"/>
    </source>
</evidence>
<keyword evidence="8" id="KW-0732">Signal</keyword>
<dbReference type="CDD" id="cd00130">
    <property type="entry name" value="PAS"/>
    <property type="match status" value="1"/>
</dbReference>
<keyword evidence="5" id="KW-0418">Kinase</keyword>
<dbReference type="PRINTS" id="PR00344">
    <property type="entry name" value="BCTRLSENSOR"/>
</dbReference>
<dbReference type="InterPro" id="IPR013655">
    <property type="entry name" value="PAS_fold_3"/>
</dbReference>
<dbReference type="CDD" id="cd17546">
    <property type="entry name" value="REC_hyHK_CKI1_RcsC-like"/>
    <property type="match status" value="1"/>
</dbReference>
<dbReference type="PROSITE" id="PS50109">
    <property type="entry name" value="HIS_KIN"/>
    <property type="match status" value="1"/>
</dbReference>
<gene>
    <name evidence="11" type="ORF">K5L94_00300</name>
</gene>
<dbReference type="InterPro" id="IPR011006">
    <property type="entry name" value="CheY-like_superfamily"/>
</dbReference>
<organism evidence="11 12">
    <name type="scientific">Stenotrophomonas forensis</name>
    <dbReference type="NCBI Taxonomy" id="2871169"/>
    <lineage>
        <taxon>Bacteria</taxon>
        <taxon>Pseudomonadati</taxon>
        <taxon>Pseudomonadota</taxon>
        <taxon>Gammaproteobacteria</taxon>
        <taxon>Lysobacterales</taxon>
        <taxon>Lysobacteraceae</taxon>
        <taxon>Stenotrophomonas</taxon>
        <taxon>Stenotrophomonas maltophilia group</taxon>
    </lineage>
</organism>
<dbReference type="Pfam" id="PF00512">
    <property type="entry name" value="HisKA"/>
    <property type="match status" value="1"/>
</dbReference>
<dbReference type="InterPro" id="IPR005467">
    <property type="entry name" value="His_kinase_dom"/>
</dbReference>